<keyword evidence="1" id="KW-1133">Transmembrane helix</keyword>
<gene>
    <name evidence="3" type="primary">LOC101241079</name>
</gene>
<feature type="transmembrane region" description="Helical" evidence="1">
    <location>
        <begin position="99"/>
        <end position="119"/>
    </location>
</feature>
<keyword evidence="1" id="KW-0812">Transmembrane</keyword>
<keyword evidence="2" id="KW-1185">Reference proteome</keyword>
<evidence type="ECO:0000313" key="3">
    <source>
        <dbReference type="RefSeq" id="XP_065656611.1"/>
    </source>
</evidence>
<feature type="transmembrane region" description="Helical" evidence="1">
    <location>
        <begin position="21"/>
        <end position="46"/>
    </location>
</feature>
<feature type="transmembrane region" description="Helical" evidence="1">
    <location>
        <begin position="191"/>
        <end position="210"/>
    </location>
</feature>
<reference evidence="3" key="1">
    <citation type="submission" date="2025-08" db="UniProtKB">
        <authorList>
            <consortium name="RefSeq"/>
        </authorList>
    </citation>
    <scope>IDENTIFICATION</scope>
</reference>
<evidence type="ECO:0000313" key="2">
    <source>
        <dbReference type="Proteomes" id="UP001652625"/>
    </source>
</evidence>
<organism evidence="2 3">
    <name type="scientific">Hydra vulgaris</name>
    <name type="common">Hydra</name>
    <name type="synonym">Hydra attenuata</name>
    <dbReference type="NCBI Taxonomy" id="6087"/>
    <lineage>
        <taxon>Eukaryota</taxon>
        <taxon>Metazoa</taxon>
        <taxon>Cnidaria</taxon>
        <taxon>Hydrozoa</taxon>
        <taxon>Hydroidolina</taxon>
        <taxon>Anthoathecata</taxon>
        <taxon>Aplanulata</taxon>
        <taxon>Hydridae</taxon>
        <taxon>Hydra</taxon>
    </lineage>
</organism>
<proteinExistence type="predicted"/>
<name>A0ABM4C4V8_HYDVU</name>
<protein>
    <submittedName>
        <fullName evidence="3">Uncharacterized protein LOC101241079 isoform X3</fullName>
    </submittedName>
</protein>
<dbReference type="GeneID" id="101241079"/>
<dbReference type="Proteomes" id="UP001652625">
    <property type="component" value="Chromosome 06"/>
</dbReference>
<keyword evidence="1" id="KW-0472">Membrane</keyword>
<evidence type="ECO:0000256" key="1">
    <source>
        <dbReference type="SAM" id="Phobius"/>
    </source>
</evidence>
<accession>A0ABM4C4V8</accession>
<sequence length="236" mass="27775">MGVNWCLRILYPIRSVPNNMGIVLARVTSLILLSISLVLLAIAVALKGWKEERYYDEIMEISLWTICRYAFGTIRGLDFNKCFENYYAEQPFQAWFECFRFFLVLALAILVLAFIFVCYEQSFKDERLKKSWNLAAIACIFSAFLTGTSLALFWYEYSFDFLEETFRWEVMGWTEETTDYLGFTEYPGPPLVFSVMSFFLMFFTSYSCYVTHCCEKNMFNNASLNKFKEQKFEEGV</sequence>
<dbReference type="Gene3D" id="1.20.140.150">
    <property type="match status" value="1"/>
</dbReference>
<feature type="transmembrane region" description="Helical" evidence="1">
    <location>
        <begin position="131"/>
        <end position="155"/>
    </location>
</feature>
<dbReference type="RefSeq" id="XP_065656611.1">
    <property type="nucleotide sequence ID" value="XM_065800539.1"/>
</dbReference>